<evidence type="ECO:0000256" key="1">
    <source>
        <dbReference type="SAM" id="MobiDB-lite"/>
    </source>
</evidence>
<evidence type="ECO:0000313" key="4">
    <source>
        <dbReference type="EMBL" id="QNM83361.1"/>
    </source>
</evidence>
<evidence type="ECO:0000256" key="2">
    <source>
        <dbReference type="SAM" id="SignalP"/>
    </source>
</evidence>
<dbReference type="Proteomes" id="UP000515861">
    <property type="component" value="Chromosome"/>
</dbReference>
<protein>
    <submittedName>
        <fullName evidence="4">CHAT domain-containing protein</fullName>
    </submittedName>
</protein>
<reference evidence="4 5" key="1">
    <citation type="submission" date="2020-08" db="EMBL/GenBank/DDBJ databases">
        <title>Sphingomonas sp. sand1-3 16S ribosomal RNA gene Genome sequencing and assembly.</title>
        <authorList>
            <person name="Kang M."/>
        </authorList>
    </citation>
    <scope>NUCLEOTIDE SEQUENCE [LARGE SCALE GENOMIC DNA]</scope>
    <source>
        <strain evidence="5">sand1-3</strain>
    </source>
</reference>
<dbReference type="KEGG" id="ssau:H8M03_03180"/>
<feature type="region of interest" description="Disordered" evidence="1">
    <location>
        <begin position="297"/>
        <end position="337"/>
    </location>
</feature>
<keyword evidence="2" id="KW-0732">Signal</keyword>
<dbReference type="Gene3D" id="1.25.40.10">
    <property type="entry name" value="Tetratricopeptide repeat domain"/>
    <property type="match status" value="1"/>
</dbReference>
<organism evidence="4 5">
    <name type="scientific">Sphingomonas sabuli</name>
    <dbReference type="NCBI Taxonomy" id="2764186"/>
    <lineage>
        <taxon>Bacteria</taxon>
        <taxon>Pseudomonadati</taxon>
        <taxon>Pseudomonadota</taxon>
        <taxon>Alphaproteobacteria</taxon>
        <taxon>Sphingomonadales</taxon>
        <taxon>Sphingomonadaceae</taxon>
        <taxon>Sphingomonas</taxon>
    </lineage>
</organism>
<dbReference type="InterPro" id="IPR011990">
    <property type="entry name" value="TPR-like_helical_dom_sf"/>
</dbReference>
<feature type="signal peptide" evidence="2">
    <location>
        <begin position="1"/>
        <end position="24"/>
    </location>
</feature>
<gene>
    <name evidence="4" type="ORF">H8M03_03180</name>
</gene>
<feature type="chain" id="PRO_5028808578" evidence="2">
    <location>
        <begin position="25"/>
        <end position="1017"/>
    </location>
</feature>
<accession>A0A7G9L412</accession>
<sequence length="1017" mass="107766">MRMVKPAVAAVALASFAWAIGVWAAPISVRDSFRIGSAGSSYCSAQPVATDPALVGMFDAGYAITCRDAALPVGKLYLLRSEGASARLAGLRTRTATCKPAGRGAIEQLGEVSISNCTLNDVPVTYRTYEFRRGNTLYIAEGLAGYDSALRLGLRSLVADAAVDGEVSIAMTGAGDPAAFARVQAGTLDPTRALSEAYRRNNVGSYADAAEFFAAVGSAETAPISRAEALINEALQKSNLGRFQEADALFARADEQVFGDPIDGRRLRNYRAMHLLNQSQPDAALVELAKPMPAFAARSAEQDETRPSIDSVTSQRLNSEAGVGQQLGGASDDLTPEEKGEILDGQALQLRGTSLRLQGNFGGARDALGEADTKLAAVRGGRVASIAWMRSQIVGDLGALAEQTGNIAEADRQFRQAVIILETNYPGSAALLNARARFAGHLARSGNVTEAETVFREIVKSHGDASTLPPSFARVLRPYVDILLKDGATPAEGAEIFAATQLMMRPGLAQTQAILARELNGGTGEASRLFRQAVSLTRQVERTRISLTRMEALATPTATEAARTAALRVDLDTARKAALATQSSLADYPRYRAVTSDIITLDELQKALRPGEAYYRMTVVDEGIYAFLATPTSAGVVKLPVTAGELEAQVKTLRESIVTVERGQQVTYAYDIPMAHKLYGDLFAPFAAEIARTKHLIFEPDGAMLRMPANALITDRSSVDRYAARVAANPDSDFDFTGLAWLGRDRDVSTAVSPRSFVSLRNAPPSAGDKAYLGLGHNSVPAGRAAGPQDAIDVNCMLPLASWQRPISARELKIAGDILAREGSRGVDVVTGDAFTDTAIEARDDLKDYRIIHFATHGVVTAPRPQCPTQPALLTSFGPKGSDGLLTFREIFDLDLDADVVILSACDTAGTATAVATQSAGLATGGDVALDGLVRAFVGAGGRLVVASHWPVPDDFSATERLVAGLFAASPGTPTVTAMRLSQAKLMDDADTSHPFYWAAFAIVGDGEAPLVRSKAR</sequence>
<feature type="domain" description="CHAT" evidence="3">
    <location>
        <begin position="674"/>
        <end position="1006"/>
    </location>
</feature>
<evidence type="ECO:0000313" key="5">
    <source>
        <dbReference type="Proteomes" id="UP000515861"/>
    </source>
</evidence>
<dbReference type="SUPFAM" id="SSF48452">
    <property type="entry name" value="TPR-like"/>
    <property type="match status" value="1"/>
</dbReference>
<dbReference type="AlphaFoldDB" id="A0A7G9L412"/>
<dbReference type="InterPro" id="IPR024983">
    <property type="entry name" value="CHAT_dom"/>
</dbReference>
<dbReference type="Pfam" id="PF12770">
    <property type="entry name" value="CHAT"/>
    <property type="match status" value="1"/>
</dbReference>
<evidence type="ECO:0000259" key="3">
    <source>
        <dbReference type="Pfam" id="PF12770"/>
    </source>
</evidence>
<feature type="compositionally biased region" description="Polar residues" evidence="1">
    <location>
        <begin position="308"/>
        <end position="318"/>
    </location>
</feature>
<keyword evidence="5" id="KW-1185">Reference proteome</keyword>
<proteinExistence type="predicted"/>
<dbReference type="EMBL" id="CP060697">
    <property type="protein sequence ID" value="QNM83361.1"/>
    <property type="molecule type" value="Genomic_DNA"/>
</dbReference>
<name>A0A7G9L412_9SPHN</name>